<dbReference type="InParanoid" id="A0A165CZ67"/>
<dbReference type="AlphaFoldDB" id="A0A165CZ67"/>
<protein>
    <submittedName>
        <fullName evidence="3">Uncharacterized protein</fullName>
    </submittedName>
</protein>
<evidence type="ECO:0000313" key="4">
    <source>
        <dbReference type="Proteomes" id="UP000077266"/>
    </source>
</evidence>
<feature type="coiled-coil region" evidence="1">
    <location>
        <begin position="117"/>
        <end position="174"/>
    </location>
</feature>
<organism evidence="3 4">
    <name type="scientific">Exidia glandulosa HHB12029</name>
    <dbReference type="NCBI Taxonomy" id="1314781"/>
    <lineage>
        <taxon>Eukaryota</taxon>
        <taxon>Fungi</taxon>
        <taxon>Dikarya</taxon>
        <taxon>Basidiomycota</taxon>
        <taxon>Agaricomycotina</taxon>
        <taxon>Agaricomycetes</taxon>
        <taxon>Auriculariales</taxon>
        <taxon>Exidiaceae</taxon>
        <taxon>Exidia</taxon>
    </lineage>
</organism>
<evidence type="ECO:0000313" key="3">
    <source>
        <dbReference type="EMBL" id="KZV83480.1"/>
    </source>
</evidence>
<name>A0A165CZ67_EXIGL</name>
<evidence type="ECO:0000256" key="2">
    <source>
        <dbReference type="SAM" id="MobiDB-lite"/>
    </source>
</evidence>
<reference evidence="3 4" key="1">
    <citation type="journal article" date="2016" name="Mol. Biol. Evol.">
        <title>Comparative Genomics of Early-Diverging Mushroom-Forming Fungi Provides Insights into the Origins of Lignocellulose Decay Capabilities.</title>
        <authorList>
            <person name="Nagy L.G."/>
            <person name="Riley R."/>
            <person name="Tritt A."/>
            <person name="Adam C."/>
            <person name="Daum C."/>
            <person name="Floudas D."/>
            <person name="Sun H."/>
            <person name="Yadav J.S."/>
            <person name="Pangilinan J."/>
            <person name="Larsson K.H."/>
            <person name="Matsuura K."/>
            <person name="Barry K."/>
            <person name="Labutti K."/>
            <person name="Kuo R."/>
            <person name="Ohm R.A."/>
            <person name="Bhattacharya S.S."/>
            <person name="Shirouzu T."/>
            <person name="Yoshinaga Y."/>
            <person name="Martin F.M."/>
            <person name="Grigoriev I.V."/>
            <person name="Hibbett D.S."/>
        </authorList>
    </citation>
    <scope>NUCLEOTIDE SEQUENCE [LARGE SCALE GENOMIC DNA]</scope>
    <source>
        <strain evidence="3 4">HHB12029</strain>
    </source>
</reference>
<feature type="region of interest" description="Disordered" evidence="2">
    <location>
        <begin position="456"/>
        <end position="506"/>
    </location>
</feature>
<dbReference type="EMBL" id="KV426269">
    <property type="protein sequence ID" value="KZV83480.1"/>
    <property type="molecule type" value="Genomic_DNA"/>
</dbReference>
<evidence type="ECO:0000256" key="1">
    <source>
        <dbReference type="SAM" id="Coils"/>
    </source>
</evidence>
<keyword evidence="1" id="KW-0175">Coiled coil</keyword>
<feature type="compositionally biased region" description="Polar residues" evidence="2">
    <location>
        <begin position="473"/>
        <end position="491"/>
    </location>
</feature>
<accession>A0A165CZ67</accession>
<keyword evidence="4" id="KW-1185">Reference proteome</keyword>
<proteinExistence type="predicted"/>
<gene>
    <name evidence="3" type="ORF">EXIGLDRAFT_754366</name>
</gene>
<sequence>MPRTDTLSTKLIVWETAKVVLRGAAQSGDAFPPLKSAASGAVWILDHLMEVKAVKSDFCELERLLVEFAEIVMEATRRKMYRLLRSKAADNTETNDGASTLLDGASSASHDAMSRAVERLLEDLNLLLRRARRFLERHKGKSWYITLVLRVIFKDKDRDTLKSLEKDLRDTLERFKIKAHLTHGRLLQKSAKYIKSLGQHLNIQGRDLKGIGHMIEQLYVGDKLSPKVMHKVHKVVAEASQNSQVPQAVEDVLKRLEVLLSKPSESSWKGSLAAKVDDSFRDVVSRHGSTLEATIDIAPPKTPGLSVVQPINSSAASPTRTITPREASIVGGSDSGTLRLEIPITNHAPATDRLSSPSNNWRERLHAKIADMVQRVHDFDGRFQEHIADYRSVHEEKRRLLPQMELQQMPERLAQYLAQYLLTSIRDPDAQGRAIVGIHITHAADWQAHIQELLDSDSQQEDAPISDGLGTPRTVSQASPRLMSATASPRSARSGKGIGPSHRTAQ</sequence>
<dbReference type="Proteomes" id="UP000077266">
    <property type="component" value="Unassembled WGS sequence"/>
</dbReference>